<evidence type="ECO:0000256" key="4">
    <source>
        <dbReference type="SAM" id="SignalP"/>
    </source>
</evidence>
<feature type="chain" id="PRO_5004555682" evidence="4">
    <location>
        <begin position="31"/>
        <end position="337"/>
    </location>
</feature>
<proteinExistence type="predicted"/>
<gene>
    <name evidence="5" type="ORF">Salmuc_02602</name>
</gene>
<dbReference type="Gene3D" id="3.40.190.170">
    <property type="entry name" value="Bacterial extracellular solute-binding protein, family 7"/>
    <property type="match status" value="1"/>
</dbReference>
<dbReference type="GO" id="GO:0055085">
    <property type="term" value="P:transmembrane transport"/>
    <property type="evidence" value="ECO:0007669"/>
    <property type="project" value="InterPro"/>
</dbReference>
<dbReference type="Proteomes" id="UP000015347">
    <property type="component" value="Unassembled WGS sequence"/>
</dbReference>
<comment type="subcellular location">
    <subcellularLocation>
        <location evidence="1">Periplasm</location>
    </subcellularLocation>
</comment>
<dbReference type="GO" id="GO:0042597">
    <property type="term" value="C:periplasmic space"/>
    <property type="evidence" value="ECO:0007669"/>
    <property type="project" value="UniProtKB-SubCell"/>
</dbReference>
<dbReference type="STRING" id="1123237.Salmuc_02602"/>
<comment type="caution">
    <text evidence="5">The sequence shown here is derived from an EMBL/GenBank/DDBJ whole genome shotgun (WGS) entry which is preliminary data.</text>
</comment>
<reference evidence="6" key="1">
    <citation type="journal article" date="2014" name="Stand. Genomic Sci.">
        <title>Genome sequence of the exopolysaccharide-producing Salipiger mucosus type strain (DSM 16094(T)), a moderately halophilic member of the Roseobacter clade.</title>
        <authorList>
            <person name="Riedel T."/>
            <person name="Spring S."/>
            <person name="Fiebig A."/>
            <person name="Petersen J."/>
            <person name="Kyrpides N.C."/>
            <person name="Goker M."/>
            <person name="Klenk H.P."/>
        </authorList>
    </citation>
    <scope>NUCLEOTIDE SEQUENCE [LARGE SCALE GENOMIC DNA]</scope>
    <source>
        <strain evidence="6">DSM 16094</strain>
    </source>
</reference>
<keyword evidence="2 4" id="KW-0732">Signal</keyword>
<dbReference type="NCBIfam" id="NF037995">
    <property type="entry name" value="TRAP_S1"/>
    <property type="match status" value="1"/>
</dbReference>
<evidence type="ECO:0000313" key="6">
    <source>
        <dbReference type="Proteomes" id="UP000015347"/>
    </source>
</evidence>
<dbReference type="InterPro" id="IPR038404">
    <property type="entry name" value="TRAP_DctP_sf"/>
</dbReference>
<keyword evidence="3" id="KW-0574">Periplasm</keyword>
<organism evidence="5 6">
    <name type="scientific">Salipiger mucosus DSM 16094</name>
    <dbReference type="NCBI Taxonomy" id="1123237"/>
    <lineage>
        <taxon>Bacteria</taxon>
        <taxon>Pseudomonadati</taxon>
        <taxon>Pseudomonadota</taxon>
        <taxon>Alphaproteobacteria</taxon>
        <taxon>Rhodobacterales</taxon>
        <taxon>Roseobacteraceae</taxon>
        <taxon>Salipiger</taxon>
    </lineage>
</organism>
<evidence type="ECO:0000256" key="3">
    <source>
        <dbReference type="ARBA" id="ARBA00022764"/>
    </source>
</evidence>
<dbReference type="CDD" id="cd13603">
    <property type="entry name" value="PBP2_TRAP_Siap_TeaA_like"/>
    <property type="match status" value="1"/>
</dbReference>
<keyword evidence="6" id="KW-1185">Reference proteome</keyword>
<dbReference type="Pfam" id="PF03480">
    <property type="entry name" value="DctP"/>
    <property type="match status" value="1"/>
</dbReference>
<dbReference type="AlphaFoldDB" id="S9QZW2"/>
<protein>
    <submittedName>
        <fullName evidence="5">TRAP-type C4-dicarboxylate transport system, periplasmic component</fullName>
    </submittedName>
</protein>
<dbReference type="HOGENOM" id="CLU_036176_4_1_5"/>
<evidence type="ECO:0000256" key="2">
    <source>
        <dbReference type="ARBA" id="ARBA00022729"/>
    </source>
</evidence>
<dbReference type="eggNOG" id="COG1638">
    <property type="taxonomic scope" value="Bacteria"/>
</dbReference>
<sequence length="337" mass="37168">METKMTKQTTFRGTALAALLAAAAALPASAETWRMSTQASSESFEGQAIDKFAELVETYTDGEIEVRVYPNEQLGKLDTVMDQLGQGVIQVVSTSVALLGRYVEAIDYTSAPFLFEDYEQWSRFMNSELVQGWVSEAEEAGNIEVLGDVTAMPRGSYRVIASETPVASLEDFDGLRVRQWSNDLMVNAWEHLGAEVRILSWSEVYDGLNRGLIQAVTSPIELIEPQKFYEVAPNISRTNEYPQALAFLVNKDTMEGLSPEMQEAVERAHAEASTFMEDLLDANVEEIVTTLESEGATFVDLDLGPVVERMDGFYQELDAAGELPDGFLDAVAAARTE</sequence>
<evidence type="ECO:0000256" key="1">
    <source>
        <dbReference type="ARBA" id="ARBA00004418"/>
    </source>
</evidence>
<dbReference type="EMBL" id="APVH01000009">
    <property type="protein sequence ID" value="EPX85223.1"/>
    <property type="molecule type" value="Genomic_DNA"/>
</dbReference>
<dbReference type="PANTHER" id="PTHR33376">
    <property type="match status" value="1"/>
</dbReference>
<dbReference type="InterPro" id="IPR018389">
    <property type="entry name" value="DctP_fam"/>
</dbReference>
<evidence type="ECO:0000313" key="5">
    <source>
        <dbReference type="EMBL" id="EPX85223.1"/>
    </source>
</evidence>
<accession>S9QZW2</accession>
<name>S9QZW2_9RHOB</name>
<feature type="signal peptide" evidence="4">
    <location>
        <begin position="1"/>
        <end position="30"/>
    </location>
</feature>
<dbReference type="PANTHER" id="PTHR33376:SF5">
    <property type="entry name" value="EXTRACYTOPLASMIC SOLUTE RECEPTOR PROTEIN"/>
    <property type="match status" value="1"/>
</dbReference>